<evidence type="ECO:0000313" key="4">
    <source>
        <dbReference type="Proteomes" id="UP000250079"/>
    </source>
</evidence>
<keyword evidence="4" id="KW-1185">Reference proteome</keyword>
<protein>
    <recommendedName>
        <fullName evidence="5">SPFH domain-containing protein</fullName>
    </recommendedName>
</protein>
<dbReference type="RefSeq" id="WP_088921179.1">
    <property type="nucleotide sequence ID" value="NZ_CP018632.1"/>
</dbReference>
<evidence type="ECO:0000259" key="2">
    <source>
        <dbReference type="Pfam" id="PF14237"/>
    </source>
</evidence>
<dbReference type="Pfam" id="PF13421">
    <property type="entry name" value="Band_7_1"/>
    <property type="match status" value="1"/>
</dbReference>
<feature type="domain" description="SPFH" evidence="1">
    <location>
        <begin position="26"/>
        <end position="235"/>
    </location>
</feature>
<feature type="domain" description="GYF" evidence="2">
    <location>
        <begin position="302"/>
        <end position="351"/>
    </location>
</feature>
<accession>A0A2Z2P298</accession>
<dbReference type="Gene3D" id="3.30.479.30">
    <property type="entry name" value="Band 7 domain"/>
    <property type="match status" value="1"/>
</dbReference>
<proteinExistence type="predicted"/>
<gene>
    <name evidence="3" type="ORF">IMCC3135_31805</name>
</gene>
<dbReference type="PANTHER" id="PTHR37826">
    <property type="entry name" value="FLOTILLIN BAND_7_5 DOMAIN PROTEIN"/>
    <property type="match status" value="1"/>
</dbReference>
<organism evidence="3 4">
    <name type="scientific">Granulosicoccus antarcticus IMCC3135</name>
    <dbReference type="NCBI Taxonomy" id="1192854"/>
    <lineage>
        <taxon>Bacteria</taxon>
        <taxon>Pseudomonadati</taxon>
        <taxon>Pseudomonadota</taxon>
        <taxon>Gammaproteobacteria</taxon>
        <taxon>Chromatiales</taxon>
        <taxon>Granulosicoccaceae</taxon>
        <taxon>Granulosicoccus</taxon>
    </lineage>
</organism>
<dbReference type="SUPFAM" id="SSF117892">
    <property type="entry name" value="Band 7/SPFH domain"/>
    <property type="match status" value="1"/>
</dbReference>
<dbReference type="InterPro" id="IPR036013">
    <property type="entry name" value="Band_7/SPFH_dom_sf"/>
</dbReference>
<dbReference type="EMBL" id="CP018632">
    <property type="protein sequence ID" value="ASJ76408.1"/>
    <property type="molecule type" value="Genomic_DNA"/>
</dbReference>
<dbReference type="InterPro" id="IPR033880">
    <property type="entry name" value="SPFH_YdjI"/>
</dbReference>
<dbReference type="AlphaFoldDB" id="A0A2Z2P298"/>
<dbReference type="CDD" id="cd03408">
    <property type="entry name" value="SPFH_like_u1"/>
    <property type="match status" value="1"/>
</dbReference>
<name>A0A2Z2P298_9GAMM</name>
<dbReference type="InterPro" id="IPR025640">
    <property type="entry name" value="GYF_2"/>
</dbReference>
<dbReference type="Pfam" id="PF14237">
    <property type="entry name" value="GYF_2"/>
    <property type="match status" value="1"/>
</dbReference>
<dbReference type="PANTHER" id="PTHR37826:SF2">
    <property type="entry name" value="ZINC-RIBBON DOMAIN-CONTAINING PROTEIN"/>
    <property type="match status" value="1"/>
</dbReference>
<dbReference type="KEGG" id="gai:IMCC3135_31805"/>
<evidence type="ECO:0000259" key="1">
    <source>
        <dbReference type="Pfam" id="PF13421"/>
    </source>
</evidence>
<evidence type="ECO:0000313" key="3">
    <source>
        <dbReference type="EMBL" id="ASJ76408.1"/>
    </source>
</evidence>
<sequence>MGLFSKLFAEFVDVIEWTDSTSNTMVYRFERYGNEIKYGAKLIVREAQIAVFVNEGQVADVLGPGTYELETKNLPLLTTLQNWHHGFQSPFKAEVYFCNARRFTDMKWGTRHPLMLRDSEFGGLRIRAFGTYGVRITDALKFIREIVGTDGVFTTEEISSQLRNLITSRFATIIGSSNIPVLDMAANYDQLGEFLTHRIAPEFGEYGLELTRILVENISLPPAVSEALDKRTSMGMTGNLDRFLQYQTGVAMEAGAQNPGGGASDGIGMGIGLAMANRMNDKLGGGSNTTPPPVPGAGQVMYHMVVDGAAQGPYTIELLKQQASGGRLNEESLVWTESMDEWQPAGSVEALSVIWSKAPVTPPPIPGA</sequence>
<dbReference type="Proteomes" id="UP000250079">
    <property type="component" value="Chromosome"/>
</dbReference>
<dbReference type="OrthoDB" id="9764015at2"/>
<reference evidence="3 4" key="1">
    <citation type="submission" date="2016-12" db="EMBL/GenBank/DDBJ databases">
        <authorList>
            <person name="Song W.-J."/>
            <person name="Kurnit D.M."/>
        </authorList>
    </citation>
    <scope>NUCLEOTIDE SEQUENCE [LARGE SCALE GENOMIC DNA]</scope>
    <source>
        <strain evidence="3 4">IMCC3135</strain>
    </source>
</reference>
<evidence type="ECO:0008006" key="5">
    <source>
        <dbReference type="Google" id="ProtNLM"/>
    </source>
</evidence>